<dbReference type="InterPro" id="IPR011214">
    <property type="entry name" value="UCP020967"/>
</dbReference>
<proteinExistence type="predicted"/>
<sequence>MTGGSGINTALLETQEVVLPSGTLRLRLDSAATPLDELPLDDLLTYAVRRNPKRGFLFVSRVLGKHIPIAPEVAARTHRTLAAALPKLHAPHFIGLAETATALGEGVFRAWAEANPAQRGTFQHTTRYHTQVPLLLRFDEPHSHAPAHLVYDPGPVARAATELVLVDDELSTGTTLQNLAAAWLELHPHVLRVILVSLTDWCPRRRELSKAINLPVDFVSLTRGEFSFVPDPTWPAVALPAVVGNGADKTALLPAQSARYGHLTDLPTLGSEDALGSLGLTFHPTDRVLVLGTGEYQYPAFALASLIAPQVASCLWSATTRSPILPGLAIRHALIFQDNVSDGIPNFVYNVDPAAYTRILVGYEGACLPDPALMAALGPQAQAVRLSP</sequence>
<evidence type="ECO:0000313" key="3">
    <source>
        <dbReference type="EMBL" id="MFB9994560.1"/>
    </source>
</evidence>
<gene>
    <name evidence="3" type="ORF">ACFFLM_21615</name>
</gene>
<dbReference type="RefSeq" id="WP_380015600.1">
    <property type="nucleotide sequence ID" value="NZ_JBHLYR010000063.1"/>
</dbReference>
<dbReference type="GO" id="GO:0016757">
    <property type="term" value="F:glycosyltransferase activity"/>
    <property type="evidence" value="ECO:0007669"/>
    <property type="project" value="UniProtKB-KW"/>
</dbReference>
<evidence type="ECO:0000259" key="1">
    <source>
        <dbReference type="Pfam" id="PF12500"/>
    </source>
</evidence>
<organism evidence="3 4">
    <name type="scientific">Deinococcus oregonensis</name>
    <dbReference type="NCBI Taxonomy" id="1805970"/>
    <lineage>
        <taxon>Bacteria</taxon>
        <taxon>Thermotogati</taxon>
        <taxon>Deinococcota</taxon>
        <taxon>Deinococci</taxon>
        <taxon>Deinococcales</taxon>
        <taxon>Deinococcaceae</taxon>
        <taxon>Deinococcus</taxon>
    </lineage>
</organism>
<feature type="domain" description="TRSP" evidence="1">
    <location>
        <begin position="284"/>
        <end position="366"/>
    </location>
</feature>
<dbReference type="Pfam" id="PF15609">
    <property type="entry name" value="PRTase_2"/>
    <property type="match status" value="1"/>
</dbReference>
<evidence type="ECO:0000313" key="4">
    <source>
        <dbReference type="Proteomes" id="UP001589733"/>
    </source>
</evidence>
<dbReference type="Pfam" id="PF12500">
    <property type="entry name" value="TRSP"/>
    <property type="match status" value="1"/>
</dbReference>
<dbReference type="InterPro" id="IPR029057">
    <property type="entry name" value="PRTase-like"/>
</dbReference>
<dbReference type="Proteomes" id="UP001589733">
    <property type="component" value="Unassembled WGS sequence"/>
</dbReference>
<feature type="domain" description="Orotate phosphoribosyltransferase-like" evidence="2">
    <location>
        <begin position="43"/>
        <end position="225"/>
    </location>
</feature>
<keyword evidence="4" id="KW-1185">Reference proteome</keyword>
<dbReference type="PIRSF" id="PIRSF020967">
    <property type="entry name" value="UCP020967"/>
    <property type="match status" value="1"/>
</dbReference>
<dbReference type="SUPFAM" id="SSF53271">
    <property type="entry name" value="PRTase-like"/>
    <property type="match status" value="1"/>
</dbReference>
<keyword evidence="3" id="KW-0328">Glycosyltransferase</keyword>
<evidence type="ECO:0000259" key="2">
    <source>
        <dbReference type="Pfam" id="PF15609"/>
    </source>
</evidence>
<comment type="caution">
    <text evidence="3">The sequence shown here is derived from an EMBL/GenBank/DDBJ whole genome shotgun (WGS) entry which is preliminary data.</text>
</comment>
<name>A0ABV6B463_9DEIO</name>
<reference evidence="3 4" key="1">
    <citation type="submission" date="2024-09" db="EMBL/GenBank/DDBJ databases">
        <authorList>
            <person name="Sun Q."/>
            <person name="Mori K."/>
        </authorList>
    </citation>
    <scope>NUCLEOTIDE SEQUENCE [LARGE SCALE GENOMIC DNA]</scope>
    <source>
        <strain evidence="3 4">JCM 13503</strain>
    </source>
</reference>
<protein>
    <submittedName>
        <fullName evidence="3">Phosphoribosyltransferase domain-containing protein</fullName>
    </submittedName>
</protein>
<dbReference type="InterPro" id="IPR022537">
    <property type="entry name" value="TRSP_dom"/>
</dbReference>
<dbReference type="InterPro" id="IPR041688">
    <property type="entry name" value="PRTase_2"/>
</dbReference>
<accession>A0ABV6B463</accession>
<dbReference type="EMBL" id="JBHLYR010000063">
    <property type="protein sequence ID" value="MFB9994560.1"/>
    <property type="molecule type" value="Genomic_DNA"/>
</dbReference>
<keyword evidence="3" id="KW-0808">Transferase</keyword>